<protein>
    <submittedName>
        <fullName evidence="1">Uncharacterized protein</fullName>
    </submittedName>
</protein>
<proteinExistence type="predicted"/>
<reference evidence="1 2" key="1">
    <citation type="submission" date="2019-06" db="EMBL/GenBank/DDBJ databases">
        <title>Sequencing the genomes of 1000 actinobacteria strains.</title>
        <authorList>
            <person name="Klenk H.-P."/>
        </authorList>
    </citation>
    <scope>NUCLEOTIDE SEQUENCE [LARGE SCALE GENOMIC DNA]</scope>
    <source>
        <strain evidence="1 2">DSM 18935</strain>
    </source>
</reference>
<dbReference type="AlphaFoldDB" id="A0A560WHA2"/>
<dbReference type="Proteomes" id="UP000315628">
    <property type="component" value="Unassembled WGS sequence"/>
</dbReference>
<keyword evidence="2" id="KW-1185">Reference proteome</keyword>
<name>A0A560WHA2_9MICO</name>
<comment type="caution">
    <text evidence="1">The sequence shown here is derived from an EMBL/GenBank/DDBJ whole genome shotgun (WGS) entry which is preliminary data.</text>
</comment>
<gene>
    <name evidence="1" type="ORF">FB557_0505</name>
</gene>
<organism evidence="1 2">
    <name type="scientific">Marihabitans asiaticum</name>
    <dbReference type="NCBI Taxonomy" id="415218"/>
    <lineage>
        <taxon>Bacteria</taxon>
        <taxon>Bacillati</taxon>
        <taxon>Actinomycetota</taxon>
        <taxon>Actinomycetes</taxon>
        <taxon>Micrococcales</taxon>
        <taxon>Intrasporangiaceae</taxon>
        <taxon>Marihabitans</taxon>
    </lineage>
</organism>
<evidence type="ECO:0000313" key="2">
    <source>
        <dbReference type="Proteomes" id="UP000315628"/>
    </source>
</evidence>
<evidence type="ECO:0000313" key="1">
    <source>
        <dbReference type="EMBL" id="TWD16958.1"/>
    </source>
</evidence>
<dbReference type="EMBL" id="VIUW01000001">
    <property type="protein sequence ID" value="TWD16958.1"/>
    <property type="molecule type" value="Genomic_DNA"/>
</dbReference>
<accession>A0A560WHA2</accession>
<sequence length="37" mass="3939">MLEPGTVLSWWLAAALPLALATACGFLAMIVTSSRFE</sequence>